<feature type="domain" description="YcaO" evidence="1">
    <location>
        <begin position="220"/>
        <end position="579"/>
    </location>
</feature>
<sequence length="579" mass="61716">MCLRRAFGSGVAYGAEWPDAAPPKLVVCLRGCEQLASRAAAAGVVCLGADFRNAEAFLGPVAIPGRAGCPACAQARLYAASQQDPVDDDVEESVAVAAPELIRAIRLILRKGPQASPLLDHILAIDTRAYTSSLHRVVPLPVCAMCGGASVHPRSASRNSGGDVMQQLSGVLDFRTGIVSRLVIESPAELGVSMPIVATAAPPHVLSADGTLRQLPIGWGKGLDLPGAIFSAVGEAVERYAPSIPEPWCIVYAAAQDLPGDCLDGHPLYSDEQYTRPGFAYVRFSKEAKQPWVAGEWLDTREPVWIPAISAYLAMTVTAEQFLCQGTSNGLASHPDREEAALRAVMELVERDAFLACWLTGTPGTRIELDAALEPALAEVIEAVRRLGAQVELYLLETAACGTAVMCLALGDGLEYPGATISLGADLDPAGALRQAILELGQTGPHLRKMMRGGALAVPARPEEVHEMMDHAAWYFDAGRSGVFDRMRAGGAIPLRTVLERRCERSLASCSAELARAGVRVALVDVTSSDIATTGLTVMRAVSMDLQPLWYGYGMERSVVPRIQRMGLRTDLPAVHPIW</sequence>
<dbReference type="EMBL" id="CP063849">
    <property type="protein sequence ID" value="QOY89321.1"/>
    <property type="molecule type" value="Genomic_DNA"/>
</dbReference>
<dbReference type="InterPro" id="IPR003776">
    <property type="entry name" value="YcaO-like_dom"/>
</dbReference>
<organism evidence="2 3">
    <name type="scientific">Paludibaculum fermentans</name>
    <dbReference type="NCBI Taxonomy" id="1473598"/>
    <lineage>
        <taxon>Bacteria</taxon>
        <taxon>Pseudomonadati</taxon>
        <taxon>Acidobacteriota</taxon>
        <taxon>Terriglobia</taxon>
        <taxon>Bryobacterales</taxon>
        <taxon>Bryobacteraceae</taxon>
        <taxon>Paludibaculum</taxon>
    </lineage>
</organism>
<dbReference type="RefSeq" id="WP_194450983.1">
    <property type="nucleotide sequence ID" value="NZ_CP063849.1"/>
</dbReference>
<keyword evidence="3" id="KW-1185">Reference proteome</keyword>
<dbReference type="Gene3D" id="3.30.1330.230">
    <property type="match status" value="1"/>
</dbReference>
<dbReference type="Proteomes" id="UP000593892">
    <property type="component" value="Chromosome"/>
</dbReference>
<dbReference type="PROSITE" id="PS51664">
    <property type="entry name" value="YCAO"/>
    <property type="match status" value="1"/>
</dbReference>
<evidence type="ECO:0000313" key="2">
    <source>
        <dbReference type="EMBL" id="QOY89321.1"/>
    </source>
</evidence>
<evidence type="ECO:0000313" key="3">
    <source>
        <dbReference type="Proteomes" id="UP000593892"/>
    </source>
</evidence>
<gene>
    <name evidence="2" type="ORF">IRI77_05020</name>
</gene>
<dbReference type="PANTHER" id="PTHR37809">
    <property type="entry name" value="RIBOSOMAL PROTEIN S12 METHYLTHIOTRANSFERASE ACCESSORY FACTOR YCAO"/>
    <property type="match status" value="1"/>
</dbReference>
<dbReference type="Gene3D" id="3.30.160.660">
    <property type="match status" value="1"/>
</dbReference>
<dbReference type="InterPro" id="IPR022291">
    <property type="entry name" value="Bacteriocin_synth_cyclodeHase"/>
</dbReference>
<dbReference type="Gene3D" id="3.40.50.720">
    <property type="entry name" value="NAD(P)-binding Rossmann-like Domain"/>
    <property type="match status" value="1"/>
</dbReference>
<proteinExistence type="predicted"/>
<dbReference type="NCBIfam" id="TIGR03882">
    <property type="entry name" value="cyclo_dehyd_2"/>
    <property type="match status" value="1"/>
</dbReference>
<dbReference type="Gene3D" id="3.30.40.250">
    <property type="match status" value="1"/>
</dbReference>
<dbReference type="KEGG" id="pfer:IRI77_05020"/>
<reference evidence="2 3" key="1">
    <citation type="submission" date="2020-10" db="EMBL/GenBank/DDBJ databases">
        <title>Complete genome sequence of Paludibaculum fermentans P105T, a facultatively anaerobic acidobacterium capable of dissimilatory Fe(III) reduction.</title>
        <authorList>
            <person name="Dedysh S.N."/>
            <person name="Beletsky A.V."/>
            <person name="Kulichevskaya I.S."/>
            <person name="Mardanov A.V."/>
            <person name="Ravin N.V."/>
        </authorList>
    </citation>
    <scope>NUCLEOTIDE SEQUENCE [LARGE SCALE GENOMIC DNA]</scope>
    <source>
        <strain evidence="2 3">P105</strain>
    </source>
</reference>
<dbReference type="PANTHER" id="PTHR37809:SF1">
    <property type="entry name" value="RIBOSOMAL PROTEIN S12 METHYLTHIOTRANSFERASE ACCESSORY FACTOR YCAO"/>
    <property type="match status" value="1"/>
</dbReference>
<evidence type="ECO:0000259" key="1">
    <source>
        <dbReference type="PROSITE" id="PS51664"/>
    </source>
</evidence>
<dbReference type="AlphaFoldDB" id="A0A7S7NTB1"/>
<protein>
    <submittedName>
        <fullName evidence="2">TOMM leader peptide-binding protein</fullName>
    </submittedName>
</protein>
<accession>A0A7S7NTB1</accession>
<name>A0A7S7NTB1_PALFE</name>
<dbReference type="Pfam" id="PF02624">
    <property type="entry name" value="YcaO"/>
    <property type="match status" value="1"/>
</dbReference>